<feature type="transmembrane region" description="Helical" evidence="7">
    <location>
        <begin position="187"/>
        <end position="206"/>
    </location>
</feature>
<dbReference type="CDD" id="cd06261">
    <property type="entry name" value="TM_PBP2"/>
    <property type="match status" value="1"/>
</dbReference>
<reference evidence="9 10" key="1">
    <citation type="submission" date="2021-06" db="EMBL/GenBank/DDBJ databases">
        <authorList>
            <person name="Sun Q."/>
            <person name="Li D."/>
        </authorList>
    </citation>
    <scope>NUCLEOTIDE SEQUENCE [LARGE SCALE GENOMIC DNA]</scope>
    <source>
        <strain evidence="9 10">MSJ-4</strain>
    </source>
</reference>
<comment type="caution">
    <text evidence="9">The sequence shown here is derived from an EMBL/GenBank/DDBJ whole genome shotgun (WGS) entry which is preliminary data.</text>
</comment>
<feature type="transmembrane region" description="Helical" evidence="7">
    <location>
        <begin position="99"/>
        <end position="119"/>
    </location>
</feature>
<evidence type="ECO:0000256" key="7">
    <source>
        <dbReference type="RuleBase" id="RU363032"/>
    </source>
</evidence>
<keyword evidence="6 7" id="KW-0472">Membrane</keyword>
<comment type="subcellular location">
    <subcellularLocation>
        <location evidence="1 7">Cell membrane</location>
        <topology evidence="1 7">Multi-pass membrane protein</topology>
    </subcellularLocation>
</comment>
<dbReference type="Pfam" id="PF00528">
    <property type="entry name" value="BPD_transp_1"/>
    <property type="match status" value="1"/>
</dbReference>
<keyword evidence="5 7" id="KW-1133">Transmembrane helix</keyword>
<evidence type="ECO:0000313" key="9">
    <source>
        <dbReference type="EMBL" id="MBU5592678.1"/>
    </source>
</evidence>
<evidence type="ECO:0000256" key="3">
    <source>
        <dbReference type="ARBA" id="ARBA00022475"/>
    </source>
</evidence>
<organism evidence="9 10">
    <name type="scientific">Clostridium simiarum</name>
    <dbReference type="NCBI Taxonomy" id="2841506"/>
    <lineage>
        <taxon>Bacteria</taxon>
        <taxon>Bacillati</taxon>
        <taxon>Bacillota</taxon>
        <taxon>Clostridia</taxon>
        <taxon>Eubacteriales</taxon>
        <taxon>Clostridiaceae</taxon>
        <taxon>Clostridium</taxon>
    </lineage>
</organism>
<dbReference type="PANTHER" id="PTHR43163">
    <property type="entry name" value="DIPEPTIDE TRANSPORT SYSTEM PERMEASE PROTEIN DPPB-RELATED"/>
    <property type="match status" value="1"/>
</dbReference>
<proteinExistence type="inferred from homology"/>
<feature type="transmembrane region" description="Helical" evidence="7">
    <location>
        <begin position="242"/>
        <end position="267"/>
    </location>
</feature>
<evidence type="ECO:0000256" key="6">
    <source>
        <dbReference type="ARBA" id="ARBA00023136"/>
    </source>
</evidence>
<dbReference type="PANTHER" id="PTHR43163:SF6">
    <property type="entry name" value="DIPEPTIDE TRANSPORT SYSTEM PERMEASE PROTEIN DPPB-RELATED"/>
    <property type="match status" value="1"/>
</dbReference>
<evidence type="ECO:0000256" key="2">
    <source>
        <dbReference type="ARBA" id="ARBA00022448"/>
    </source>
</evidence>
<gene>
    <name evidence="9" type="ORF">KQI89_13025</name>
</gene>
<dbReference type="PROSITE" id="PS50928">
    <property type="entry name" value="ABC_TM1"/>
    <property type="match status" value="1"/>
</dbReference>
<evidence type="ECO:0000313" key="10">
    <source>
        <dbReference type="Proteomes" id="UP000736583"/>
    </source>
</evidence>
<name>A0ABS6F2G2_9CLOT</name>
<dbReference type="InterPro" id="IPR000515">
    <property type="entry name" value="MetI-like"/>
</dbReference>
<keyword evidence="2 7" id="KW-0813">Transport</keyword>
<evidence type="ECO:0000259" key="8">
    <source>
        <dbReference type="PROSITE" id="PS50928"/>
    </source>
</evidence>
<comment type="similarity">
    <text evidence="7">Belongs to the binding-protein-dependent transport system permease family.</text>
</comment>
<dbReference type="EMBL" id="JAHLQL010000004">
    <property type="protein sequence ID" value="MBU5592678.1"/>
    <property type="molecule type" value="Genomic_DNA"/>
</dbReference>
<feature type="domain" description="ABC transmembrane type-1" evidence="8">
    <location>
        <begin position="95"/>
        <end position="306"/>
    </location>
</feature>
<keyword evidence="4 7" id="KW-0812">Transmembrane</keyword>
<dbReference type="Proteomes" id="UP000736583">
    <property type="component" value="Unassembled WGS sequence"/>
</dbReference>
<dbReference type="Pfam" id="PF19300">
    <property type="entry name" value="BPD_transp_1_N"/>
    <property type="match status" value="1"/>
</dbReference>
<feature type="transmembrane region" description="Helical" evidence="7">
    <location>
        <begin position="131"/>
        <end position="157"/>
    </location>
</feature>
<evidence type="ECO:0000256" key="4">
    <source>
        <dbReference type="ARBA" id="ARBA00022692"/>
    </source>
</evidence>
<accession>A0ABS6F2G2</accession>
<feature type="transmembrane region" description="Helical" evidence="7">
    <location>
        <begin position="287"/>
        <end position="313"/>
    </location>
</feature>
<feature type="transmembrane region" description="Helical" evidence="7">
    <location>
        <begin position="12"/>
        <end position="29"/>
    </location>
</feature>
<dbReference type="InterPro" id="IPR045621">
    <property type="entry name" value="BPD_transp_1_N"/>
</dbReference>
<dbReference type="RefSeq" id="WP_216457428.1">
    <property type="nucleotide sequence ID" value="NZ_JAHLQL010000004.1"/>
</dbReference>
<keyword evidence="10" id="KW-1185">Reference proteome</keyword>
<keyword evidence="3" id="KW-1003">Cell membrane</keyword>
<sequence>MLKFMLKRIGTAITVLFGVSIIVFTLVHMQPGNPYSTMIDPSVSPEVIEQKLEKLGYYDPIPVKYAKWAGRAITGDFGYSINYKTPVFNIIVSRLGNTLLISVISLVISTFIAILIGVLSASKSKSILDYGFTFVSFVGVSVPTFFLGLLLVKWLAFDLDFLPASGMITLGENYMGIEKIMDVAKHMIMPVIVLSITQAASLLRYTRSSMLEVMSKDYIRTARAKGLRRNKTIWTHGLRNSLISIVTVICMQIPTMFSGALITETVFVWPGIGMLNYEAILNRDYPLIMGITMLLAVIIVLSNLLADILYAVVDPRIRVVE</sequence>
<evidence type="ECO:0000256" key="1">
    <source>
        <dbReference type="ARBA" id="ARBA00004651"/>
    </source>
</evidence>
<protein>
    <submittedName>
        <fullName evidence="9">ABC transporter permease</fullName>
    </submittedName>
</protein>
<evidence type="ECO:0000256" key="5">
    <source>
        <dbReference type="ARBA" id="ARBA00022989"/>
    </source>
</evidence>